<reference evidence="1 2" key="1">
    <citation type="journal article" date="2013" name="BMC Microbiol.">
        <title>Identification of the type II cytochrome c maturation pathway in anammox bacteria by comparative genomics.</title>
        <authorList>
            <person name="Ferousi C."/>
            <person name="Speth D.R."/>
            <person name="Reimann J."/>
            <person name="Op den Camp H.J."/>
            <person name="Allen J.W."/>
            <person name="Keltjens J.T."/>
            <person name="Jetten M.S."/>
        </authorList>
    </citation>
    <scope>NUCLEOTIDE SEQUENCE [LARGE SCALE GENOMIC DNA]</scope>
    <source>
        <strain evidence="1">RU1</strain>
    </source>
</reference>
<accession>A0A0M2UX88</accession>
<dbReference type="AlphaFoldDB" id="A0A0M2UX88"/>
<dbReference type="EMBL" id="LAQJ01000100">
    <property type="protein sequence ID" value="KKO20487.1"/>
    <property type="molecule type" value="Genomic_DNA"/>
</dbReference>
<proteinExistence type="predicted"/>
<name>A0A0M2UX88_9BACT</name>
<dbReference type="Proteomes" id="UP000034954">
    <property type="component" value="Unassembled WGS sequence"/>
</dbReference>
<feature type="non-terminal residue" evidence="1">
    <location>
        <position position="30"/>
    </location>
</feature>
<organism evidence="1 2">
    <name type="scientific">Candidatus Brocadia fulgida</name>
    <dbReference type="NCBI Taxonomy" id="380242"/>
    <lineage>
        <taxon>Bacteria</taxon>
        <taxon>Pseudomonadati</taxon>
        <taxon>Planctomycetota</taxon>
        <taxon>Candidatus Brocadiia</taxon>
        <taxon>Candidatus Brocadiales</taxon>
        <taxon>Candidatus Brocadiaceae</taxon>
        <taxon>Candidatus Brocadia</taxon>
    </lineage>
</organism>
<protein>
    <submittedName>
        <fullName evidence="1">Uncharacterized protein</fullName>
    </submittedName>
</protein>
<evidence type="ECO:0000313" key="2">
    <source>
        <dbReference type="Proteomes" id="UP000034954"/>
    </source>
</evidence>
<comment type="caution">
    <text evidence="1">The sequence shown here is derived from an EMBL/GenBank/DDBJ whole genome shotgun (WGS) entry which is preliminary data.</text>
</comment>
<keyword evidence="2" id="KW-1185">Reference proteome</keyword>
<gene>
    <name evidence="1" type="ORF">BROFUL_00790</name>
</gene>
<sequence>MAVEDATVAHRRFLQREVWGMFGQRITEFC</sequence>
<evidence type="ECO:0000313" key="1">
    <source>
        <dbReference type="EMBL" id="KKO20487.1"/>
    </source>
</evidence>